<evidence type="ECO:0000256" key="18">
    <source>
        <dbReference type="ARBA" id="ARBA00079896"/>
    </source>
</evidence>
<protein>
    <recommendedName>
        <fullName evidence="17">Cell cycle checkpoint control protein RAD9A</fullName>
        <ecNumber evidence="6">3.1.11.2</ecNumber>
    </recommendedName>
    <alternativeName>
        <fullName evidence="18">DNA repair exonuclease rad9 homolog A</fullName>
    </alternativeName>
</protein>
<dbReference type="FunFam" id="3.70.10.10:FF:000005">
    <property type="entry name" value="Cell cycle checkpoint control protein"/>
    <property type="match status" value="1"/>
</dbReference>
<dbReference type="Pfam" id="PF25752">
    <property type="entry name" value="DUF1619_N"/>
    <property type="match status" value="1"/>
</dbReference>
<evidence type="ECO:0000259" key="20">
    <source>
        <dbReference type="Pfam" id="PF25752"/>
    </source>
</evidence>
<keyword evidence="10" id="KW-0227">DNA damage</keyword>
<keyword evidence="12" id="KW-0378">Hydrolase</keyword>
<sequence>MKGPRPLCSVFGKAIQALSRISDELWLDPSEKGSILPIFRCLNSLERNVEKCTIFTRSDKCKVVIRFFCRHGVKRTHNVCFQESQPLQVVFEKNMCTNTLMIQPRVLAEAIVLFTSSQEEVTLAVTPLNVCIKSSNEESMDMTNSVYSEMFVGPDEFDFFQIGVDSEITFCFKELKGVLIFSEATHAPISIHFDIPGKPMALSIDDMLLEANFILATLADEPSSGSSPQSLCLSQKRKRSDLLCSNSKAGEKDRKATEYISRKATPKRLYPNETLTTICTLENCGSPIMKSLNRDITEVPESSVSNTEEVPGTLSQEVAALCVCDLFPVQCDVNCCCDPDCSSMDFSVFSACSVPVVTGDSQFCSQKAAIYSLNFTANPPQRIFKLVDQINPSIFCIHITNSFLVNQAVKCTRRINVGQCEEIEALSMAYYSSPKILRVPITVQSIVIQSINKTLTRLEDTDTLKQALVETGAVKICTKVVLETRWFGSYLTGSGEAWVSLAVSCGDAGITDPPPATRPDRREEPQEAEKWGRIPSYAYFIGVKYSLTFTDAGEITKAHLSVLLGTISNAVVPLQQTFEIHFIQQSTKPVPLSGNPGYVVGLPLAAGFWPPTGLLSYWVIVPNFLCMSGIIQTMNRYGQLTVLRSTAEQDCLAIEGIRTPVLFGYNMQSGCKLRLTRATTCLLVAEKMKSLLRGQGFPDFVAPFGNSRAQDVLDWVPVHFVTQASHVKTNSGNERTIFIFTAVTFVDVSAPAEAGFRARPTINAKLPFNFFFPFV</sequence>
<evidence type="ECO:0000256" key="8">
    <source>
        <dbReference type="ARBA" id="ARBA00022722"/>
    </source>
</evidence>
<keyword evidence="7" id="KW-0597">Phosphoprotein</keyword>
<evidence type="ECO:0000256" key="7">
    <source>
        <dbReference type="ARBA" id="ARBA00022553"/>
    </source>
</evidence>
<evidence type="ECO:0000256" key="10">
    <source>
        <dbReference type="ARBA" id="ARBA00022763"/>
    </source>
</evidence>
<dbReference type="GO" id="GO:0000077">
    <property type="term" value="P:DNA damage checkpoint signaling"/>
    <property type="evidence" value="ECO:0007669"/>
    <property type="project" value="InterPro"/>
</dbReference>
<evidence type="ECO:0000256" key="6">
    <source>
        <dbReference type="ARBA" id="ARBA00012115"/>
    </source>
</evidence>
<dbReference type="EC" id="3.1.11.2" evidence="6"/>
<evidence type="ECO:0000256" key="5">
    <source>
        <dbReference type="ARBA" id="ARBA00011495"/>
    </source>
</evidence>
<feature type="domain" description="Tectonic-1-3" evidence="19">
    <location>
        <begin position="594"/>
        <end position="720"/>
    </location>
</feature>
<dbReference type="Pfam" id="PF04139">
    <property type="entry name" value="Rad9"/>
    <property type="match status" value="1"/>
</dbReference>
<proteinExistence type="inferred from homology"/>
<keyword evidence="9" id="KW-0732">Signal</keyword>
<evidence type="ECO:0000256" key="1">
    <source>
        <dbReference type="ARBA" id="ARBA00000493"/>
    </source>
</evidence>
<dbReference type="Proteomes" id="UP000010552">
    <property type="component" value="Unassembled WGS sequence"/>
</dbReference>
<comment type="catalytic activity">
    <reaction evidence="1">
        <text>Exonucleolytic cleavage in the 3'- to 5'-direction to yield nucleoside 5'-phosphates.</text>
        <dbReference type="EC" id="3.1.11.2"/>
    </reaction>
</comment>
<dbReference type="PANTHER" id="PTHR14611">
    <property type="entry name" value="TECTONIC FAMILY MEMBER"/>
    <property type="match status" value="1"/>
</dbReference>
<name>L5KU36_PTEAL</name>
<keyword evidence="14" id="KW-0325">Glycoprotein</keyword>
<keyword evidence="8" id="KW-0540">Nuclease</keyword>
<comment type="similarity">
    <text evidence="4">Belongs to the rad9 family.</text>
</comment>
<evidence type="ECO:0000256" key="17">
    <source>
        <dbReference type="ARBA" id="ARBA00069752"/>
    </source>
</evidence>
<dbReference type="GO" id="GO:0036038">
    <property type="term" value="C:MKS complex"/>
    <property type="evidence" value="ECO:0007669"/>
    <property type="project" value="TreeGrafter"/>
</dbReference>
<dbReference type="Pfam" id="PF07773">
    <property type="entry name" value="TCTN_DUF1619"/>
    <property type="match status" value="2"/>
</dbReference>
<evidence type="ECO:0000256" key="13">
    <source>
        <dbReference type="ARBA" id="ARBA00022839"/>
    </source>
</evidence>
<dbReference type="InterPro" id="IPR040354">
    <property type="entry name" value="TCTN1-3"/>
</dbReference>
<organism evidence="21 22">
    <name type="scientific">Pteropus alecto</name>
    <name type="common">Black flying fox</name>
    <dbReference type="NCBI Taxonomy" id="9402"/>
    <lineage>
        <taxon>Eukaryota</taxon>
        <taxon>Metazoa</taxon>
        <taxon>Chordata</taxon>
        <taxon>Craniata</taxon>
        <taxon>Vertebrata</taxon>
        <taxon>Euteleostomi</taxon>
        <taxon>Mammalia</taxon>
        <taxon>Eutheria</taxon>
        <taxon>Laurasiatheria</taxon>
        <taxon>Chiroptera</taxon>
        <taxon>Yinpterochiroptera</taxon>
        <taxon>Pteropodoidea</taxon>
        <taxon>Pteropodidae</taxon>
        <taxon>Pteropodinae</taxon>
        <taxon>Pteropus</taxon>
    </lineage>
</organism>
<dbReference type="GO" id="GO:0008311">
    <property type="term" value="F:double-stranded DNA 3'-5' DNA exonuclease activity"/>
    <property type="evidence" value="ECO:0007669"/>
    <property type="project" value="UniProtKB-EC"/>
</dbReference>
<dbReference type="InterPro" id="IPR057724">
    <property type="entry name" value="TCTN1-3_N"/>
</dbReference>
<dbReference type="InterPro" id="IPR007268">
    <property type="entry name" value="Rad9/Ddc1"/>
</dbReference>
<evidence type="ECO:0000256" key="14">
    <source>
        <dbReference type="ARBA" id="ARBA00023180"/>
    </source>
</evidence>
<dbReference type="InParanoid" id="L5KU36"/>
<dbReference type="PANTHER" id="PTHR14611:SF1">
    <property type="entry name" value="TECTONIC-1"/>
    <property type="match status" value="1"/>
</dbReference>
<dbReference type="STRING" id="9402.L5KU36"/>
<dbReference type="GO" id="GO:0030896">
    <property type="term" value="C:checkpoint clamp complex"/>
    <property type="evidence" value="ECO:0007669"/>
    <property type="project" value="InterPro"/>
</dbReference>
<evidence type="ECO:0000256" key="16">
    <source>
        <dbReference type="ARBA" id="ARBA00059283"/>
    </source>
</evidence>
<accession>L5KU36</accession>
<dbReference type="GO" id="GO:1904491">
    <property type="term" value="P:protein localization to ciliary transition zone"/>
    <property type="evidence" value="ECO:0007669"/>
    <property type="project" value="TreeGrafter"/>
</dbReference>
<comment type="similarity">
    <text evidence="3">Belongs to the tectonic family.</text>
</comment>
<comment type="subcellular location">
    <subcellularLocation>
        <location evidence="2">Nucleus</location>
    </subcellularLocation>
</comment>
<reference evidence="22" key="1">
    <citation type="journal article" date="2013" name="Science">
        <title>Comparative analysis of bat genomes provides insight into the evolution of flight and immunity.</title>
        <authorList>
            <person name="Zhang G."/>
            <person name="Cowled C."/>
            <person name="Shi Z."/>
            <person name="Huang Z."/>
            <person name="Bishop-Lilly K.A."/>
            <person name="Fang X."/>
            <person name="Wynne J.W."/>
            <person name="Xiong Z."/>
            <person name="Baker M.L."/>
            <person name="Zhao W."/>
            <person name="Tachedjian M."/>
            <person name="Zhu Y."/>
            <person name="Zhou P."/>
            <person name="Jiang X."/>
            <person name="Ng J."/>
            <person name="Yang L."/>
            <person name="Wu L."/>
            <person name="Xiao J."/>
            <person name="Feng Y."/>
            <person name="Chen Y."/>
            <person name="Sun X."/>
            <person name="Zhang Y."/>
            <person name="Marsh G.A."/>
            <person name="Crameri G."/>
            <person name="Broder C.C."/>
            <person name="Frey K.G."/>
            <person name="Wang L.F."/>
            <person name="Wang J."/>
        </authorList>
    </citation>
    <scope>NUCLEOTIDE SEQUENCE [LARGE SCALE GENOMIC DNA]</scope>
</reference>
<keyword evidence="13" id="KW-0269">Exonuclease</keyword>
<keyword evidence="22" id="KW-1185">Reference proteome</keyword>
<dbReference type="FunCoup" id="L5KU36">
    <property type="interactions" value="1833"/>
</dbReference>
<dbReference type="GO" id="GO:0060271">
    <property type="term" value="P:cilium assembly"/>
    <property type="evidence" value="ECO:0007669"/>
    <property type="project" value="TreeGrafter"/>
</dbReference>
<evidence type="ECO:0000256" key="3">
    <source>
        <dbReference type="ARBA" id="ARBA00007633"/>
    </source>
</evidence>
<dbReference type="EMBL" id="KB030576">
    <property type="protein sequence ID" value="ELK14333.1"/>
    <property type="molecule type" value="Genomic_DNA"/>
</dbReference>
<evidence type="ECO:0000256" key="2">
    <source>
        <dbReference type="ARBA" id="ARBA00004123"/>
    </source>
</evidence>
<evidence type="ECO:0000256" key="11">
    <source>
        <dbReference type="ARBA" id="ARBA00022794"/>
    </source>
</evidence>
<dbReference type="AlphaFoldDB" id="L5KU36"/>
<comment type="function">
    <text evidence="16">Component of the 9-1-1 cell-cycle checkpoint response complex that plays a major role in DNA repair. The 9-1-1 complex is recruited to DNA lesion upon damage by the RAD17-replication factor C (RFC) clamp loader complex. Acts then as a sliding clamp platform on DNA for several proteins involved in long-patch base excision repair (LP-BER). The 9-1-1 complex stimulates DNA polymerase beta (POLB) activity by increasing its affinity for the 3'-OH end of the primer-template and stabilizes POLB to those sites where LP-BER proceeds; endonuclease FEN1 cleavage activity on substrates with double, nick, or gap flaps of distinct sequences and lengths; and DNA ligase I (LIG1) on long-patch base excision repair substrates. The 9-1-1 complex is necessary for the recruitment of RHNO1 to sites of double-stranded breaks (DSB) occurring during the S phase. RAD9A possesses 3'-&gt;5' double stranded DNA exonuclease activity.</text>
</comment>
<comment type="subunit">
    <text evidence="5">Part of the tectonic-like complex (also named B9 complex).</text>
</comment>
<feature type="domain" description="Tectonic-1-3 N-terminal" evidence="20">
    <location>
        <begin position="298"/>
        <end position="402"/>
    </location>
</feature>
<keyword evidence="11" id="KW-0970">Cilium biogenesis/degradation</keyword>
<feature type="domain" description="Tectonic-1-3" evidence="19">
    <location>
        <begin position="403"/>
        <end position="584"/>
    </location>
</feature>
<keyword evidence="15" id="KW-0539">Nucleus</keyword>
<evidence type="ECO:0000259" key="19">
    <source>
        <dbReference type="Pfam" id="PF07773"/>
    </source>
</evidence>
<evidence type="ECO:0000313" key="21">
    <source>
        <dbReference type="EMBL" id="ELK14333.1"/>
    </source>
</evidence>
<evidence type="ECO:0000256" key="15">
    <source>
        <dbReference type="ARBA" id="ARBA00023242"/>
    </source>
</evidence>
<evidence type="ECO:0000256" key="4">
    <source>
        <dbReference type="ARBA" id="ARBA00008494"/>
    </source>
</evidence>
<gene>
    <name evidence="21" type="ORF">PAL_GLEAN10008855</name>
</gene>
<evidence type="ECO:0000313" key="22">
    <source>
        <dbReference type="Proteomes" id="UP000010552"/>
    </source>
</evidence>
<evidence type="ECO:0000256" key="9">
    <source>
        <dbReference type="ARBA" id="ARBA00022729"/>
    </source>
</evidence>
<evidence type="ECO:0000256" key="12">
    <source>
        <dbReference type="ARBA" id="ARBA00022801"/>
    </source>
</evidence>
<dbReference type="InterPro" id="IPR011677">
    <property type="entry name" value="TCTN1-3_dom"/>
</dbReference>
<dbReference type="Gene3D" id="3.70.10.10">
    <property type="match status" value="1"/>
</dbReference>